<dbReference type="Proteomes" id="UP000767238">
    <property type="component" value="Unassembled WGS sequence"/>
</dbReference>
<dbReference type="EMBL" id="JAHFYH010000004">
    <property type="protein sequence ID" value="KAH0233468.1"/>
    <property type="molecule type" value="Genomic_DNA"/>
</dbReference>
<reference evidence="1" key="2">
    <citation type="submission" date="2021-08" db="EMBL/GenBank/DDBJ databases">
        <authorList>
            <person name="Gostincar C."/>
            <person name="Sun X."/>
            <person name="Song Z."/>
            <person name="Gunde-Cimerman N."/>
        </authorList>
    </citation>
    <scope>NUCLEOTIDE SEQUENCE</scope>
    <source>
        <strain evidence="1">EXF-8016</strain>
    </source>
</reference>
<accession>A0A9P8KC22</accession>
<reference evidence="1" key="1">
    <citation type="journal article" date="2021" name="J Fungi (Basel)">
        <title>Virulence traits and population genomics of the black yeast Aureobasidium melanogenum.</title>
        <authorList>
            <person name="Cernosa A."/>
            <person name="Sun X."/>
            <person name="Gostincar C."/>
            <person name="Fang C."/>
            <person name="Gunde-Cimerman N."/>
            <person name="Song Z."/>
        </authorList>
    </citation>
    <scope>NUCLEOTIDE SEQUENCE</scope>
    <source>
        <strain evidence="1">EXF-8016</strain>
    </source>
</reference>
<dbReference type="AlphaFoldDB" id="A0A9P8KC22"/>
<evidence type="ECO:0000313" key="2">
    <source>
        <dbReference type="Proteomes" id="UP000767238"/>
    </source>
</evidence>
<proteinExistence type="predicted"/>
<organism evidence="1 2">
    <name type="scientific">Aureobasidium melanogenum</name>
    <name type="common">Aureobasidium pullulans var. melanogenum</name>
    <dbReference type="NCBI Taxonomy" id="46634"/>
    <lineage>
        <taxon>Eukaryota</taxon>
        <taxon>Fungi</taxon>
        <taxon>Dikarya</taxon>
        <taxon>Ascomycota</taxon>
        <taxon>Pezizomycotina</taxon>
        <taxon>Dothideomycetes</taxon>
        <taxon>Dothideomycetidae</taxon>
        <taxon>Dothideales</taxon>
        <taxon>Saccotheciaceae</taxon>
        <taxon>Aureobasidium</taxon>
    </lineage>
</organism>
<dbReference type="OrthoDB" id="3844826at2759"/>
<protein>
    <submittedName>
        <fullName evidence="1">Uncharacterized protein</fullName>
    </submittedName>
</protein>
<evidence type="ECO:0000313" key="1">
    <source>
        <dbReference type="EMBL" id="KAH0233468.1"/>
    </source>
</evidence>
<gene>
    <name evidence="1" type="ORF">KCV03_g985</name>
</gene>
<sequence>MADHIARSDPMTSLPSAPLGSPLTLENTALGLGSLGRLPAEVRNIIYSHWANPILDKSQSSSLGGCLVTKVLRRLNASSLRLTSKELSAEMRSAFLREIKYRTLVDTWSGAGQLGHLLDLIKAESNIEAGISTAFGDLGVVLDASWYSNSQDSDAPWPWLVEAFMKSMHILWRLHKRHAIKSSQLFIIVKYGIPIEIIRTASPYNTRYFPDLEACHHFERWTIKIHVTDTATSMSDIQGYIDRAEEQLAGWISLHPRGLLVDSSLMAEYRRRIAVMIEPRHKSISEFVVGTWKQMEDLEASRTPNMKKRQKNQSKGPIMPPCKPVDFTVHSENGLGHLKRLPRETRDLIYSSIMPSLLVHPGDTTINARVVRNLVNAPILGTSKQLCVEFLEVFMQEVHLEESDEHYFDEESRINDFDCTYHQWSPPCLEELLKFIRPRTNFRFHDNKSLGLKIITLHLMGYSALNEELCMQRDIEELPEKLQRLWQIHENFGVPSDQIYLNIDYYNPVHWIKKGIRVFSLGNKLTNLSSSFWLDEFINASVKVTLSDEKSSFRAMKDMEVRLEDGLQAYKATKLLKQQIMKTFTLAGLLAAPLTAVAAPAWTMYAYNESVPEIHGKPINADSGFFWINKDAAAVCPDYDPDCPASNTTIVSGPVYGSGSAAANSYWFMGILQQGGQQVSPAGLDDTFGGLSLKYAAVGAAERGIGVWDVSRNTGTSMVLDNTTVGTLGAPTIRTKYETRKYTWMACPDPLPFPAPDSYAQVNLSQPLKIYDITVGDGDRYPYCVRLEITLKPTSLAAPQYYFCNGCQNRCDAIYGASQCAAEGAACLEPYCGPYTTDTK</sequence>
<comment type="caution">
    <text evidence="1">The sequence shown here is derived from an EMBL/GenBank/DDBJ whole genome shotgun (WGS) entry which is preliminary data.</text>
</comment>
<name>A0A9P8KC22_AURME</name>
<feature type="non-terminal residue" evidence="1">
    <location>
        <position position="840"/>
    </location>
</feature>